<protein>
    <recommendedName>
        <fullName evidence="4">CarboxypepD_reg-like domain-containing protein</fullName>
    </recommendedName>
</protein>
<sequence length="226" mass="24565">MAINKPFRFFDRATGDVIKGVTVVTYDQKGFEVDRGVSNSKGVAHTTSEENHRVVFSYPGKKTITRTYGSAYTKQYMDNNPDYVAQPENPTSTPDATNTNNSSETTNTVNIMTKQFIVKDEFGSPISGAHVYTSSTNGTITDTSGKATLNVQAGDSIIFSHLSFKAQQYPVSNVPGTITLSTNVNAMDEVVITAPKKKTNWFKPVGVGLAFMLLISMGNKPKKATL</sequence>
<dbReference type="AlphaFoldDB" id="A0A1I1DBL4"/>
<dbReference type="EMBL" id="FOKV01000001">
    <property type="protein sequence ID" value="SFB72419.1"/>
    <property type="molecule type" value="Genomic_DNA"/>
</dbReference>
<gene>
    <name evidence="2" type="ORF">SAMN04487907_101265</name>
</gene>
<dbReference type="RefSeq" id="WP_092539598.1">
    <property type="nucleotide sequence ID" value="NZ_FOKV01000001.1"/>
</dbReference>
<dbReference type="Proteomes" id="UP000199438">
    <property type="component" value="Unassembled WGS sequence"/>
</dbReference>
<evidence type="ECO:0000313" key="3">
    <source>
        <dbReference type="Proteomes" id="UP000199438"/>
    </source>
</evidence>
<name>A0A1I1DBL4_9FLAO</name>
<dbReference type="OrthoDB" id="1157021at2"/>
<evidence type="ECO:0008006" key="4">
    <source>
        <dbReference type="Google" id="ProtNLM"/>
    </source>
</evidence>
<accession>A0A1I1DBL4</accession>
<feature type="region of interest" description="Disordered" evidence="1">
    <location>
        <begin position="79"/>
        <end position="106"/>
    </location>
</feature>
<evidence type="ECO:0000313" key="2">
    <source>
        <dbReference type="EMBL" id="SFB72419.1"/>
    </source>
</evidence>
<organism evidence="2 3">
    <name type="scientific">Zunongwangia mangrovi</name>
    <dbReference type="NCBI Taxonomy" id="1334022"/>
    <lineage>
        <taxon>Bacteria</taxon>
        <taxon>Pseudomonadati</taxon>
        <taxon>Bacteroidota</taxon>
        <taxon>Flavobacteriia</taxon>
        <taxon>Flavobacteriales</taxon>
        <taxon>Flavobacteriaceae</taxon>
        <taxon>Zunongwangia</taxon>
    </lineage>
</organism>
<dbReference type="InterPro" id="IPR008969">
    <property type="entry name" value="CarboxyPept-like_regulatory"/>
</dbReference>
<evidence type="ECO:0000256" key="1">
    <source>
        <dbReference type="SAM" id="MobiDB-lite"/>
    </source>
</evidence>
<proteinExistence type="predicted"/>
<keyword evidence="3" id="KW-1185">Reference proteome</keyword>
<reference evidence="3" key="1">
    <citation type="submission" date="2016-10" db="EMBL/GenBank/DDBJ databases">
        <authorList>
            <person name="Varghese N."/>
            <person name="Submissions S."/>
        </authorList>
    </citation>
    <scope>NUCLEOTIDE SEQUENCE [LARGE SCALE GENOMIC DNA]</scope>
    <source>
        <strain evidence="3">DSM 24499</strain>
    </source>
</reference>
<feature type="compositionally biased region" description="Low complexity" evidence="1">
    <location>
        <begin position="97"/>
        <end position="106"/>
    </location>
</feature>
<dbReference type="SUPFAM" id="SSF49464">
    <property type="entry name" value="Carboxypeptidase regulatory domain-like"/>
    <property type="match status" value="1"/>
</dbReference>
<dbReference type="STRING" id="1334022.SAMN04487907_101265"/>